<comment type="catalytic activity">
    <reaction evidence="9 10">
        <text>L-threonyl-[protein] + FAD = FMN-L-threonyl-[protein] + AMP + H(+)</text>
        <dbReference type="Rhea" id="RHEA:36847"/>
        <dbReference type="Rhea" id="RHEA-COMP:11060"/>
        <dbReference type="Rhea" id="RHEA-COMP:11061"/>
        <dbReference type="ChEBI" id="CHEBI:15378"/>
        <dbReference type="ChEBI" id="CHEBI:30013"/>
        <dbReference type="ChEBI" id="CHEBI:57692"/>
        <dbReference type="ChEBI" id="CHEBI:74257"/>
        <dbReference type="ChEBI" id="CHEBI:456215"/>
        <dbReference type="EC" id="2.7.1.180"/>
    </reaction>
</comment>
<comment type="similarity">
    <text evidence="10">Belongs to the ApbE family.</text>
</comment>
<evidence type="ECO:0000256" key="12">
    <source>
        <dbReference type="SAM" id="Phobius"/>
    </source>
</evidence>
<dbReference type="Proteomes" id="UP000199673">
    <property type="component" value="Unassembled WGS sequence"/>
</dbReference>
<evidence type="ECO:0000256" key="10">
    <source>
        <dbReference type="PIRNR" id="PIRNR006268"/>
    </source>
</evidence>
<evidence type="ECO:0000313" key="13">
    <source>
        <dbReference type="EMBL" id="SFU07618.1"/>
    </source>
</evidence>
<feature type="binding site" evidence="11">
    <location>
        <position position="301"/>
    </location>
    <ligand>
        <name>Mg(2+)</name>
        <dbReference type="ChEBI" id="CHEBI:18420"/>
    </ligand>
</feature>
<evidence type="ECO:0000256" key="1">
    <source>
        <dbReference type="ARBA" id="ARBA00011955"/>
    </source>
</evidence>
<keyword evidence="12" id="KW-0472">Membrane</keyword>
<feature type="binding site" evidence="11">
    <location>
        <position position="305"/>
    </location>
    <ligand>
        <name>Mg(2+)</name>
        <dbReference type="ChEBI" id="CHEBI:18420"/>
    </ligand>
</feature>
<keyword evidence="5 10" id="KW-0479">Metal-binding</keyword>
<keyword evidence="14" id="KW-1185">Reference proteome</keyword>
<keyword evidence="7 10" id="KW-0460">Magnesium</keyword>
<keyword evidence="12" id="KW-1133">Transmembrane helix</keyword>
<proteinExistence type="inferred from homology"/>
<keyword evidence="3 10" id="KW-0285">Flavoprotein</keyword>
<keyword evidence="12" id="KW-0812">Transmembrane</keyword>
<dbReference type="PIRSF" id="PIRSF006268">
    <property type="entry name" value="ApbE"/>
    <property type="match status" value="1"/>
</dbReference>
<gene>
    <name evidence="13" type="ORF">SAMN04489724_3720</name>
</gene>
<dbReference type="PANTHER" id="PTHR30040">
    <property type="entry name" value="THIAMINE BIOSYNTHESIS LIPOPROTEIN APBE"/>
    <property type="match status" value="1"/>
</dbReference>
<dbReference type="EC" id="2.7.1.180" evidence="1 10"/>
<dbReference type="PANTHER" id="PTHR30040:SF2">
    <property type="entry name" value="FAD:PROTEIN FMN TRANSFERASE"/>
    <property type="match status" value="1"/>
</dbReference>
<dbReference type="STRING" id="305507.SAMN04489724_3720"/>
<dbReference type="GO" id="GO:0016740">
    <property type="term" value="F:transferase activity"/>
    <property type="evidence" value="ECO:0007669"/>
    <property type="project" value="UniProtKB-UniRule"/>
</dbReference>
<evidence type="ECO:0000256" key="9">
    <source>
        <dbReference type="ARBA" id="ARBA00048540"/>
    </source>
</evidence>
<dbReference type="Pfam" id="PF02424">
    <property type="entry name" value="ApbE"/>
    <property type="match status" value="1"/>
</dbReference>
<keyword evidence="13" id="KW-0449">Lipoprotein</keyword>
<dbReference type="AlphaFoldDB" id="A0A1I7D7B1"/>
<evidence type="ECO:0000256" key="5">
    <source>
        <dbReference type="ARBA" id="ARBA00022723"/>
    </source>
</evidence>
<feature type="binding site" evidence="11">
    <location>
        <position position="185"/>
    </location>
    <ligand>
        <name>Mg(2+)</name>
        <dbReference type="ChEBI" id="CHEBI:18420"/>
    </ligand>
</feature>
<evidence type="ECO:0000256" key="4">
    <source>
        <dbReference type="ARBA" id="ARBA00022679"/>
    </source>
</evidence>
<dbReference type="SUPFAM" id="SSF143631">
    <property type="entry name" value="ApbE-like"/>
    <property type="match status" value="1"/>
</dbReference>
<accession>A0A1I7D7B1</accession>
<keyword evidence="4 10" id="KW-0808">Transferase</keyword>
<dbReference type="EMBL" id="FPBF01000006">
    <property type="protein sequence ID" value="SFU07618.1"/>
    <property type="molecule type" value="Genomic_DNA"/>
</dbReference>
<dbReference type="OrthoDB" id="9778595at2"/>
<dbReference type="InterPro" id="IPR003374">
    <property type="entry name" value="ApbE-like_sf"/>
</dbReference>
<evidence type="ECO:0000256" key="8">
    <source>
        <dbReference type="ARBA" id="ARBA00031306"/>
    </source>
</evidence>
<sequence length="356" mass="39055">MRQNARKNIIYSIVLLTAILLVYSWRNRDKTEAELTEMSVPVAGKITLSGKTMGTTYNVTYLDEENRDLQPSIDSLLVVFNQSLSTYIPDSELSQFNLGDTLDFDLPYLLPILEASKTVFENTNGAFDPTVGPLVNIWGFGPGGPELKDSVDIKNLLATVGFSKIDFDQKQLRKKVPGIYLDFSAIAKGYGSDVVAEFLTQKGISDYLVEIGGELVAMGVNEKGELWKVGVNRPEESANASDLISIIALQDRGMATSGNYRNYYVRDSVKISHTINPATGYPVNHTLLSATVLADNCMTADAYATAMMVMGKERAIALDSALSEIEVFLIYDDGNGGFKTFASESLKPFLSFPQEN</sequence>
<feature type="transmembrane region" description="Helical" evidence="12">
    <location>
        <begin position="9"/>
        <end position="25"/>
    </location>
</feature>
<evidence type="ECO:0000256" key="6">
    <source>
        <dbReference type="ARBA" id="ARBA00022827"/>
    </source>
</evidence>
<reference evidence="14" key="1">
    <citation type="submission" date="2016-10" db="EMBL/GenBank/DDBJ databases">
        <authorList>
            <person name="Varghese N."/>
            <person name="Submissions S."/>
        </authorList>
    </citation>
    <scope>NUCLEOTIDE SEQUENCE [LARGE SCALE GENOMIC DNA]</scope>
    <source>
        <strain evidence="14">DSM 23445</strain>
    </source>
</reference>
<dbReference type="Gene3D" id="3.10.520.10">
    <property type="entry name" value="ApbE-like domains"/>
    <property type="match status" value="1"/>
</dbReference>
<organism evidence="13 14">
    <name type="scientific">Algoriphagus locisalis</name>
    <dbReference type="NCBI Taxonomy" id="305507"/>
    <lineage>
        <taxon>Bacteria</taxon>
        <taxon>Pseudomonadati</taxon>
        <taxon>Bacteroidota</taxon>
        <taxon>Cytophagia</taxon>
        <taxon>Cytophagales</taxon>
        <taxon>Cyclobacteriaceae</taxon>
        <taxon>Algoriphagus</taxon>
    </lineage>
</organism>
<comment type="cofactor">
    <cofactor evidence="11">
        <name>Mg(2+)</name>
        <dbReference type="ChEBI" id="CHEBI:18420"/>
    </cofactor>
    <cofactor evidence="11">
        <name>Mn(2+)</name>
        <dbReference type="ChEBI" id="CHEBI:29035"/>
    </cofactor>
    <text evidence="11">Magnesium. Can also use manganese.</text>
</comment>
<keyword evidence="6 10" id="KW-0274">FAD</keyword>
<name>A0A1I7D7B1_9BACT</name>
<evidence type="ECO:0000256" key="3">
    <source>
        <dbReference type="ARBA" id="ARBA00022630"/>
    </source>
</evidence>
<dbReference type="RefSeq" id="WP_091696225.1">
    <property type="nucleotide sequence ID" value="NZ_FPBF01000006.1"/>
</dbReference>
<evidence type="ECO:0000256" key="7">
    <source>
        <dbReference type="ARBA" id="ARBA00022842"/>
    </source>
</evidence>
<evidence type="ECO:0000313" key="14">
    <source>
        <dbReference type="Proteomes" id="UP000199673"/>
    </source>
</evidence>
<evidence type="ECO:0000256" key="11">
    <source>
        <dbReference type="PIRSR" id="PIRSR006268-2"/>
    </source>
</evidence>
<dbReference type="GO" id="GO:0046872">
    <property type="term" value="F:metal ion binding"/>
    <property type="evidence" value="ECO:0007669"/>
    <property type="project" value="UniProtKB-UniRule"/>
</dbReference>
<protein>
    <recommendedName>
        <fullName evidence="2 10">FAD:protein FMN transferase</fullName>
        <ecNumber evidence="1 10">2.7.1.180</ecNumber>
    </recommendedName>
    <alternativeName>
        <fullName evidence="8 10">Flavin transferase</fullName>
    </alternativeName>
</protein>
<dbReference type="InterPro" id="IPR024932">
    <property type="entry name" value="ApbE"/>
</dbReference>
<evidence type="ECO:0000256" key="2">
    <source>
        <dbReference type="ARBA" id="ARBA00016337"/>
    </source>
</evidence>